<comment type="caution">
    <text evidence="2">The sequence shown here is derived from an EMBL/GenBank/DDBJ whole genome shotgun (WGS) entry which is preliminary data.</text>
</comment>
<proteinExistence type="predicted"/>
<feature type="compositionally biased region" description="Basic and acidic residues" evidence="1">
    <location>
        <begin position="38"/>
        <end position="49"/>
    </location>
</feature>
<dbReference type="EMBL" id="JAQGDS010000002">
    <property type="protein sequence ID" value="KAJ6262785.1"/>
    <property type="molecule type" value="Genomic_DNA"/>
</dbReference>
<reference evidence="2" key="1">
    <citation type="submission" date="2023-01" db="EMBL/GenBank/DDBJ databases">
        <title>The chitinases involved in constricting ring structure development in the nematode-trapping fungus Drechslerella dactyloides.</title>
        <authorList>
            <person name="Wang R."/>
            <person name="Zhang L."/>
            <person name="Tang P."/>
            <person name="Li S."/>
            <person name="Liang L."/>
        </authorList>
    </citation>
    <scope>NUCLEOTIDE SEQUENCE</scope>
    <source>
        <strain evidence="2">YMF1.00031</strain>
    </source>
</reference>
<evidence type="ECO:0000313" key="3">
    <source>
        <dbReference type="Proteomes" id="UP001221413"/>
    </source>
</evidence>
<gene>
    <name evidence="2" type="ORF">Dda_1342</name>
</gene>
<keyword evidence="3" id="KW-1185">Reference proteome</keyword>
<accession>A0AAD6J3X8</accession>
<sequence length="79" mass="8989">MGWGTGNWSSGFRKNHVQKAQLELGKGELGKKKQSAAPKKEKREWKQRVNDLQALHRNPPGEIYTYGLDRTGLDLQLLT</sequence>
<feature type="region of interest" description="Disordered" evidence="1">
    <location>
        <begin position="1"/>
        <end position="53"/>
    </location>
</feature>
<evidence type="ECO:0000256" key="1">
    <source>
        <dbReference type="SAM" id="MobiDB-lite"/>
    </source>
</evidence>
<dbReference type="AlphaFoldDB" id="A0AAD6J3X8"/>
<organism evidence="2 3">
    <name type="scientific">Drechslerella dactyloides</name>
    <name type="common">Nematode-trapping fungus</name>
    <name type="synonym">Arthrobotrys dactyloides</name>
    <dbReference type="NCBI Taxonomy" id="74499"/>
    <lineage>
        <taxon>Eukaryota</taxon>
        <taxon>Fungi</taxon>
        <taxon>Dikarya</taxon>
        <taxon>Ascomycota</taxon>
        <taxon>Pezizomycotina</taxon>
        <taxon>Orbiliomycetes</taxon>
        <taxon>Orbiliales</taxon>
        <taxon>Orbiliaceae</taxon>
        <taxon>Drechslerella</taxon>
    </lineage>
</organism>
<dbReference type="Proteomes" id="UP001221413">
    <property type="component" value="Unassembled WGS sequence"/>
</dbReference>
<evidence type="ECO:0000313" key="2">
    <source>
        <dbReference type="EMBL" id="KAJ6262785.1"/>
    </source>
</evidence>
<feature type="compositionally biased region" description="Polar residues" evidence="1">
    <location>
        <begin position="1"/>
        <end position="12"/>
    </location>
</feature>
<protein>
    <submittedName>
        <fullName evidence="2">Uncharacterized protein</fullName>
    </submittedName>
</protein>
<name>A0AAD6J3X8_DREDA</name>